<sequence length="839" mass="94608">LNYVQVIDRARLVDHTFGANPVPSNNVLSGGHDEEGTPTSYQSQPFFVANSAQFDHSCVSRKSFDSHQNVWRCNMVSVDWDSVRHWSRLHPVYSSKCCEFNLQPLQSNVVQPSTEQGVDKNIVSLLYRIQFRRHACLLYSRVVCTSARGAVLHQMRVNGIGSGMKCLDSRRYSSCFTRGRDIAQLVLGSLCGRGEQDSWIDVKVDTRVDLGGPPVSLLIQCATITGLDTALCSHRQHVVTASEANAETELIRQKRQSQKNSVSCAFYLETIPLQMNTFTTVSIICDLKFNEPAPKSVNTSMMCLSISTVTEPPCAFRLYVPVYAVGQYYTIKSVNYIRLVGVEKVTYDLQKNNGANVISDTIHFVVNVRPADCSLLLKHISVPLTVVVWMDQTQFPIPLYTMPVNCTYEAQTIQLNVDVVTSSNIASAGSPNLPSQSECEKITMILHHSPWVSSVEFANLNSTIFGSMQQEDRLSTIRTRGLHVGEEWNWNAIVQFKPQFNFPNNRKFQMQSLTLEVLCYTFINTPKTNGTAFMATKPVLLQSSPVRLQVFRKANCHVQTYRQTYLNSDLHWTSCAGDAMKPFRRHVNILFGRLITVYVVSFNLSFTSNQIRMSEIFITNDGIAFTLVKKEALFVKLDNTSSIHVLHIPILTRGLRIVPIDGELLEDIPYVSIYGISEEIDHYKFALGPMVSQILTYQQKERIYVGLGPEGESIVMATDIRTQWIGINLSRYSRIINESIHVNTTYVPWDRTTTFNETLTGMQCILYTRGYWNGECAQLVLRVINDMPDQDPVRRSVDMVSGAGSTRWSDNWKELDGGNGRHVKHMFSLAICVKISTGH</sequence>
<organism evidence="1">
    <name type="scientific">Echinostoma caproni</name>
    <dbReference type="NCBI Taxonomy" id="27848"/>
    <lineage>
        <taxon>Eukaryota</taxon>
        <taxon>Metazoa</taxon>
        <taxon>Spiralia</taxon>
        <taxon>Lophotrochozoa</taxon>
        <taxon>Platyhelminthes</taxon>
        <taxon>Trematoda</taxon>
        <taxon>Digenea</taxon>
        <taxon>Plagiorchiida</taxon>
        <taxon>Echinostomata</taxon>
        <taxon>Echinostomatoidea</taxon>
        <taxon>Echinostomatidae</taxon>
        <taxon>Echinostoma</taxon>
    </lineage>
</organism>
<evidence type="ECO:0000313" key="1">
    <source>
        <dbReference type="WBParaSite" id="ECPE_0000450201-mRNA-1"/>
    </source>
</evidence>
<protein>
    <submittedName>
        <fullName evidence="1">ZP domain-containing protein</fullName>
    </submittedName>
</protein>
<dbReference type="WBParaSite" id="ECPE_0000450201-mRNA-1">
    <property type="protein sequence ID" value="ECPE_0000450201-mRNA-1"/>
    <property type="gene ID" value="ECPE_0000450201"/>
</dbReference>
<proteinExistence type="predicted"/>
<reference evidence="1" key="1">
    <citation type="submission" date="2016-06" db="UniProtKB">
        <authorList>
            <consortium name="WormBaseParasite"/>
        </authorList>
    </citation>
    <scope>IDENTIFICATION</scope>
</reference>
<accession>A0A183AC05</accession>
<dbReference type="AlphaFoldDB" id="A0A183AC05"/>
<name>A0A183AC05_9TREM</name>